<dbReference type="EMBL" id="BART01022409">
    <property type="protein sequence ID" value="GAG96004.1"/>
    <property type="molecule type" value="Genomic_DNA"/>
</dbReference>
<reference evidence="1" key="1">
    <citation type="journal article" date="2014" name="Front. Microbiol.">
        <title>High frequency of phylogenetically diverse reductive dehalogenase-homologous genes in deep subseafloor sedimentary metagenomes.</title>
        <authorList>
            <person name="Kawai M."/>
            <person name="Futagami T."/>
            <person name="Toyoda A."/>
            <person name="Takaki Y."/>
            <person name="Nishi S."/>
            <person name="Hori S."/>
            <person name="Arai W."/>
            <person name="Tsubouchi T."/>
            <person name="Morono Y."/>
            <person name="Uchiyama I."/>
            <person name="Ito T."/>
            <person name="Fujiyama A."/>
            <person name="Inagaki F."/>
            <person name="Takami H."/>
        </authorList>
    </citation>
    <scope>NUCLEOTIDE SEQUENCE</scope>
    <source>
        <strain evidence="1">Expedition CK06-06</strain>
    </source>
</reference>
<protein>
    <submittedName>
        <fullName evidence="1">Uncharacterized protein</fullName>
    </submittedName>
</protein>
<gene>
    <name evidence="1" type="ORF">S01H4_41024</name>
</gene>
<sequence>MIIIDRRFSPLIGQVESAIAKYNASYSKLLASNNADVKAILVAMSFSELQTIIKFALEFSWLSIADETNGVQYSTIGRQLIQQLDFLKILLQDISDEV</sequence>
<dbReference type="AlphaFoldDB" id="X1BJF6"/>
<organism evidence="1">
    <name type="scientific">marine sediment metagenome</name>
    <dbReference type="NCBI Taxonomy" id="412755"/>
    <lineage>
        <taxon>unclassified sequences</taxon>
        <taxon>metagenomes</taxon>
        <taxon>ecological metagenomes</taxon>
    </lineage>
</organism>
<feature type="non-terminal residue" evidence="1">
    <location>
        <position position="98"/>
    </location>
</feature>
<evidence type="ECO:0000313" key="1">
    <source>
        <dbReference type="EMBL" id="GAG96004.1"/>
    </source>
</evidence>
<name>X1BJF6_9ZZZZ</name>
<proteinExistence type="predicted"/>
<accession>X1BJF6</accession>
<comment type="caution">
    <text evidence="1">The sequence shown here is derived from an EMBL/GenBank/DDBJ whole genome shotgun (WGS) entry which is preliminary data.</text>
</comment>